<dbReference type="Proteomes" id="UP000215914">
    <property type="component" value="Unassembled WGS sequence"/>
</dbReference>
<dbReference type="Gramene" id="mRNA:HanXRQr2_Chr03g0089141">
    <property type="protein sequence ID" value="CDS:HanXRQr2_Chr03g0089141.1"/>
    <property type="gene ID" value="HanXRQr2_Chr03g0089141"/>
</dbReference>
<comment type="caution">
    <text evidence="5">The sequence shown here is derived from an EMBL/GenBank/DDBJ whole genome shotgun (WGS) entry which is preliminary data.</text>
</comment>
<reference evidence="5" key="1">
    <citation type="journal article" date="2017" name="Nature">
        <title>The sunflower genome provides insights into oil metabolism, flowering and Asterid evolution.</title>
        <authorList>
            <person name="Badouin H."/>
            <person name="Gouzy J."/>
            <person name="Grassa C.J."/>
            <person name="Murat F."/>
            <person name="Staton S.E."/>
            <person name="Cottret L."/>
            <person name="Lelandais-Briere C."/>
            <person name="Owens G.L."/>
            <person name="Carrere S."/>
            <person name="Mayjonade B."/>
            <person name="Legrand L."/>
            <person name="Gill N."/>
            <person name="Kane N.C."/>
            <person name="Bowers J.E."/>
            <person name="Hubner S."/>
            <person name="Bellec A."/>
            <person name="Berard A."/>
            <person name="Berges H."/>
            <person name="Blanchet N."/>
            <person name="Boniface M.C."/>
            <person name="Brunel D."/>
            <person name="Catrice O."/>
            <person name="Chaidir N."/>
            <person name="Claudel C."/>
            <person name="Donnadieu C."/>
            <person name="Faraut T."/>
            <person name="Fievet G."/>
            <person name="Helmstetter N."/>
            <person name="King M."/>
            <person name="Knapp S.J."/>
            <person name="Lai Z."/>
            <person name="Le Paslier M.C."/>
            <person name="Lippi Y."/>
            <person name="Lorenzon L."/>
            <person name="Mandel J.R."/>
            <person name="Marage G."/>
            <person name="Marchand G."/>
            <person name="Marquand E."/>
            <person name="Bret-Mestries E."/>
            <person name="Morien E."/>
            <person name="Nambeesan S."/>
            <person name="Nguyen T."/>
            <person name="Pegot-Espagnet P."/>
            <person name="Pouilly N."/>
            <person name="Raftis F."/>
            <person name="Sallet E."/>
            <person name="Schiex T."/>
            <person name="Thomas J."/>
            <person name="Vandecasteele C."/>
            <person name="Vares D."/>
            <person name="Vear F."/>
            <person name="Vautrin S."/>
            <person name="Crespi M."/>
            <person name="Mangin B."/>
            <person name="Burke J.M."/>
            <person name="Salse J."/>
            <person name="Munos S."/>
            <person name="Vincourt P."/>
            <person name="Rieseberg L.H."/>
            <person name="Langlade N.B."/>
        </authorList>
    </citation>
    <scope>NUCLEOTIDE SEQUENCE</scope>
    <source>
        <tissue evidence="5">Leaves</tissue>
    </source>
</reference>
<feature type="transmembrane region" description="Helical" evidence="3">
    <location>
        <begin position="182"/>
        <end position="200"/>
    </location>
</feature>
<feature type="transmembrane region" description="Helical" evidence="3">
    <location>
        <begin position="127"/>
        <end position="157"/>
    </location>
</feature>
<feature type="region of interest" description="Disordered" evidence="2">
    <location>
        <begin position="1"/>
        <end position="26"/>
    </location>
</feature>
<dbReference type="GO" id="GO:0016757">
    <property type="term" value="F:glycosyltransferase activity"/>
    <property type="evidence" value="ECO:0007669"/>
    <property type="project" value="UniProtKB-KW"/>
</dbReference>
<dbReference type="Pfam" id="PF08372">
    <property type="entry name" value="PRT_C"/>
    <property type="match status" value="1"/>
</dbReference>
<evidence type="ECO:0000256" key="3">
    <source>
        <dbReference type="SAM" id="Phobius"/>
    </source>
</evidence>
<keyword evidence="3" id="KW-0472">Membrane</keyword>
<name>A0A9K3JC08_HELAN</name>
<evidence type="ECO:0000313" key="5">
    <source>
        <dbReference type="EMBL" id="KAF5812670.1"/>
    </source>
</evidence>
<dbReference type="PANTHER" id="PTHR31425">
    <property type="entry name" value="PHOSPHORIBOSYLANTHRANILATE TRANSFERASE ISOFORM 1"/>
    <property type="match status" value="1"/>
</dbReference>
<protein>
    <submittedName>
        <fullName evidence="5">Phosphoribosyltransferase</fullName>
    </submittedName>
</protein>
<dbReference type="PANTHER" id="PTHR31425:SF53">
    <property type="entry name" value="PROTEIN QUIRKY-LIKE"/>
    <property type="match status" value="1"/>
</dbReference>
<gene>
    <name evidence="5" type="ORF">HanXRQr2_Chr03g0089141</name>
</gene>
<dbReference type="EMBL" id="MNCJ02000318">
    <property type="protein sequence ID" value="KAF5812670.1"/>
    <property type="molecule type" value="Genomic_DNA"/>
</dbReference>
<feature type="domain" description="Multiple C2" evidence="4">
    <location>
        <begin position="71"/>
        <end position="171"/>
    </location>
</feature>
<organism evidence="5 6">
    <name type="scientific">Helianthus annuus</name>
    <name type="common">Common sunflower</name>
    <dbReference type="NCBI Taxonomy" id="4232"/>
    <lineage>
        <taxon>Eukaryota</taxon>
        <taxon>Viridiplantae</taxon>
        <taxon>Streptophyta</taxon>
        <taxon>Embryophyta</taxon>
        <taxon>Tracheophyta</taxon>
        <taxon>Spermatophyta</taxon>
        <taxon>Magnoliopsida</taxon>
        <taxon>eudicotyledons</taxon>
        <taxon>Gunneridae</taxon>
        <taxon>Pentapetalae</taxon>
        <taxon>asterids</taxon>
        <taxon>campanulids</taxon>
        <taxon>Asterales</taxon>
        <taxon>Asteraceae</taxon>
        <taxon>Asteroideae</taxon>
        <taxon>Heliantheae alliance</taxon>
        <taxon>Heliantheae</taxon>
        <taxon>Helianthus</taxon>
    </lineage>
</organism>
<keyword evidence="6" id="KW-1185">Reference proteome</keyword>
<sequence>MVRLDMPLDQPAHDASNPRTSRDTIAETNPTYSFPILICDRDMAVPTETEVPSSHGHLIITRGCSELRRVRREFDTFPTSKEPRVVRMRYDRLRSISGRIQNVAGDLANQGERFHSLLSWRDPRASALFVTFCLVTAIVLYVIPFQVVALLFVFYVFRHPRFRTKLPSIPATLQVSFEGSHLVQIACCISLFPLLVLLIWNEKHDKSSCNIC</sequence>
<proteinExistence type="predicted"/>
<keyword evidence="1" id="KW-0677">Repeat</keyword>
<evidence type="ECO:0000259" key="4">
    <source>
        <dbReference type="Pfam" id="PF08372"/>
    </source>
</evidence>
<keyword evidence="5" id="KW-0328">Glycosyltransferase</keyword>
<evidence type="ECO:0000313" key="6">
    <source>
        <dbReference type="Proteomes" id="UP000215914"/>
    </source>
</evidence>
<dbReference type="InterPro" id="IPR047259">
    <property type="entry name" value="QUIRKY-like"/>
</dbReference>
<keyword evidence="5" id="KW-0808">Transferase</keyword>
<dbReference type="InterPro" id="IPR013583">
    <property type="entry name" value="MCTP_C"/>
</dbReference>
<dbReference type="AlphaFoldDB" id="A0A9K3JC08"/>
<keyword evidence="3" id="KW-0812">Transmembrane</keyword>
<keyword evidence="3" id="KW-1133">Transmembrane helix</keyword>
<evidence type="ECO:0000256" key="2">
    <source>
        <dbReference type="SAM" id="MobiDB-lite"/>
    </source>
</evidence>
<reference evidence="5" key="2">
    <citation type="submission" date="2020-06" db="EMBL/GenBank/DDBJ databases">
        <title>Helianthus annuus Genome sequencing and assembly Release 2.</title>
        <authorList>
            <person name="Gouzy J."/>
            <person name="Langlade N."/>
            <person name="Munos S."/>
        </authorList>
    </citation>
    <scope>NUCLEOTIDE SEQUENCE</scope>
    <source>
        <tissue evidence="5">Leaves</tissue>
    </source>
</reference>
<accession>A0A9K3JC08</accession>
<evidence type="ECO:0000256" key="1">
    <source>
        <dbReference type="ARBA" id="ARBA00022737"/>
    </source>
</evidence>